<evidence type="ECO:0000313" key="6">
    <source>
        <dbReference type="Proteomes" id="UP000547209"/>
    </source>
</evidence>
<dbReference type="InterPro" id="IPR036866">
    <property type="entry name" value="RibonucZ/Hydroxyglut_hydro"/>
</dbReference>
<dbReference type="RefSeq" id="WP_185142582.1">
    <property type="nucleotide sequence ID" value="NZ_JACJVP010000017.1"/>
</dbReference>
<dbReference type="Pfam" id="PF23023">
    <property type="entry name" value="Anti-Pycsar_Apyc1"/>
    <property type="match status" value="1"/>
</dbReference>
<dbReference type="SMART" id="SM00849">
    <property type="entry name" value="Lactamase_B"/>
    <property type="match status" value="1"/>
</dbReference>
<dbReference type="EMBL" id="JACJVP010000017">
    <property type="protein sequence ID" value="MBB6671094.1"/>
    <property type="molecule type" value="Genomic_DNA"/>
</dbReference>
<dbReference type="GO" id="GO:0046872">
    <property type="term" value="F:metal ion binding"/>
    <property type="evidence" value="ECO:0007669"/>
    <property type="project" value="UniProtKB-KW"/>
</dbReference>
<sequence>MDIQMLGCGSAFAKTFYNNNAIVYAGGKKLLIDCGTTAPLALHRLGMSLAEVDAFLISHIHADHIGGLEEVAFQYKFLYQRKPTLYIADTLPDLLWERSLRGGLEQEELHRLEDYFDLRPLREGEKTQVLPGLTAELLRTTHIPDKRSYSILLNDTFFYTADMVFDPDLLQSLVLDRGVETIFHDCQLHPPGVVHACLPQLLTLPEELQRRIYLMHYGDAQPEFVGRTGQMTFVEQQRVYSF</sequence>
<evidence type="ECO:0000259" key="4">
    <source>
        <dbReference type="SMART" id="SM00849"/>
    </source>
</evidence>
<dbReference type="PANTHER" id="PTHR42663:SF6">
    <property type="entry name" value="HYDROLASE C777.06C-RELATED"/>
    <property type="match status" value="1"/>
</dbReference>
<dbReference type="SUPFAM" id="SSF56281">
    <property type="entry name" value="Metallo-hydrolase/oxidoreductase"/>
    <property type="match status" value="1"/>
</dbReference>
<feature type="domain" description="Metallo-beta-lactamase" evidence="4">
    <location>
        <begin position="18"/>
        <end position="216"/>
    </location>
</feature>
<evidence type="ECO:0000313" key="5">
    <source>
        <dbReference type="EMBL" id="MBB6671094.1"/>
    </source>
</evidence>
<gene>
    <name evidence="5" type="ORF">H7C19_10385</name>
</gene>
<organism evidence="5 6">
    <name type="scientific">Cohnella nanjingensis</name>
    <dbReference type="NCBI Taxonomy" id="1387779"/>
    <lineage>
        <taxon>Bacteria</taxon>
        <taxon>Bacillati</taxon>
        <taxon>Bacillota</taxon>
        <taxon>Bacilli</taxon>
        <taxon>Bacillales</taxon>
        <taxon>Paenibacillaceae</taxon>
        <taxon>Cohnella</taxon>
    </lineage>
</organism>
<reference evidence="5 6" key="1">
    <citation type="submission" date="2020-08" db="EMBL/GenBank/DDBJ databases">
        <title>Cohnella phylogeny.</title>
        <authorList>
            <person name="Dunlap C."/>
        </authorList>
    </citation>
    <scope>NUCLEOTIDE SEQUENCE [LARGE SCALE GENOMIC DNA]</scope>
    <source>
        <strain evidence="5 6">DSM 28246</strain>
    </source>
</reference>
<dbReference type="Proteomes" id="UP000547209">
    <property type="component" value="Unassembled WGS sequence"/>
</dbReference>
<protein>
    <submittedName>
        <fullName evidence="5">MBL fold metallo-hydrolase</fullName>
    </submittedName>
</protein>
<dbReference type="Gene3D" id="3.60.15.10">
    <property type="entry name" value="Ribonuclease Z/Hydroxyacylglutathione hydrolase-like"/>
    <property type="match status" value="1"/>
</dbReference>
<dbReference type="GO" id="GO:0016787">
    <property type="term" value="F:hydrolase activity"/>
    <property type="evidence" value="ECO:0007669"/>
    <property type="project" value="UniProtKB-KW"/>
</dbReference>
<comment type="catalytic activity">
    <reaction evidence="3">
        <text>3',5'-cyclic UMP + H2O = UMP + H(+)</text>
        <dbReference type="Rhea" id="RHEA:70575"/>
        <dbReference type="ChEBI" id="CHEBI:15377"/>
        <dbReference type="ChEBI" id="CHEBI:15378"/>
        <dbReference type="ChEBI" id="CHEBI:57865"/>
        <dbReference type="ChEBI" id="CHEBI:184387"/>
    </reaction>
    <physiologicalReaction direction="left-to-right" evidence="3">
        <dbReference type="Rhea" id="RHEA:70576"/>
    </physiologicalReaction>
</comment>
<keyword evidence="6" id="KW-1185">Reference proteome</keyword>
<name>A0A7X0VFY4_9BACL</name>
<dbReference type="PANTHER" id="PTHR42663">
    <property type="entry name" value="HYDROLASE C777.06C-RELATED-RELATED"/>
    <property type="match status" value="1"/>
</dbReference>
<evidence type="ECO:0000256" key="3">
    <source>
        <dbReference type="ARBA" id="ARBA00048505"/>
    </source>
</evidence>
<evidence type="ECO:0000256" key="2">
    <source>
        <dbReference type="ARBA" id="ARBA00034301"/>
    </source>
</evidence>
<keyword evidence="5" id="KW-0378">Hydrolase</keyword>
<accession>A0A7X0VFY4</accession>
<dbReference type="AlphaFoldDB" id="A0A7X0VFY4"/>
<dbReference type="InterPro" id="IPR001279">
    <property type="entry name" value="Metallo-B-lactamas"/>
</dbReference>
<evidence type="ECO:0000256" key="1">
    <source>
        <dbReference type="ARBA" id="ARBA00034221"/>
    </source>
</evidence>
<comment type="caution">
    <text evidence="5">The sequence shown here is derived from an EMBL/GenBank/DDBJ whole genome shotgun (WGS) entry which is preliminary data.</text>
</comment>
<proteinExistence type="predicted"/>
<comment type="function">
    <text evidence="2">Counteracts the endogenous Pycsar antiviral defense system. Phosphodiesterase that enables metal-dependent hydrolysis of host cyclic nucleotide Pycsar defense signals such as cCMP and cUMP.</text>
</comment>
<comment type="catalytic activity">
    <reaction evidence="1">
        <text>3',5'-cyclic CMP + H2O = CMP + H(+)</text>
        <dbReference type="Rhea" id="RHEA:72675"/>
        <dbReference type="ChEBI" id="CHEBI:15377"/>
        <dbReference type="ChEBI" id="CHEBI:15378"/>
        <dbReference type="ChEBI" id="CHEBI:58003"/>
        <dbReference type="ChEBI" id="CHEBI:60377"/>
    </reaction>
    <physiologicalReaction direction="left-to-right" evidence="1">
        <dbReference type="Rhea" id="RHEA:72676"/>
    </physiologicalReaction>
</comment>